<dbReference type="RefSeq" id="WP_311668311.1">
    <property type="nucleotide sequence ID" value="NZ_JAVREO010000010.1"/>
</dbReference>
<evidence type="ECO:0000313" key="2">
    <source>
        <dbReference type="EMBL" id="MDT0268225.1"/>
    </source>
</evidence>
<feature type="domain" description="Bacterial bifunctional deaminase-reductase C-terminal" evidence="1">
    <location>
        <begin position="4"/>
        <end position="179"/>
    </location>
</feature>
<dbReference type="InterPro" id="IPR050765">
    <property type="entry name" value="Riboflavin_Biosynth_HTPR"/>
</dbReference>
<evidence type="ECO:0000313" key="3">
    <source>
        <dbReference type="Proteomes" id="UP001183410"/>
    </source>
</evidence>
<comment type="caution">
    <text evidence="2">The sequence shown here is derived from an EMBL/GenBank/DDBJ whole genome shotgun (WGS) entry which is preliminary data.</text>
</comment>
<dbReference type="Gene3D" id="3.40.430.10">
    <property type="entry name" value="Dihydrofolate Reductase, subunit A"/>
    <property type="match status" value="1"/>
</dbReference>
<accession>A0ABU2JTB0</accession>
<dbReference type="InterPro" id="IPR002734">
    <property type="entry name" value="RibDG_C"/>
</dbReference>
<organism evidence="2 3">
    <name type="scientific">Streptomyces chisholmiae</name>
    <dbReference type="NCBI Taxonomy" id="3075540"/>
    <lineage>
        <taxon>Bacteria</taxon>
        <taxon>Bacillati</taxon>
        <taxon>Actinomycetota</taxon>
        <taxon>Actinomycetes</taxon>
        <taxon>Kitasatosporales</taxon>
        <taxon>Streptomycetaceae</taxon>
        <taxon>Streptomyces</taxon>
    </lineage>
</organism>
<dbReference type="PANTHER" id="PTHR38011">
    <property type="entry name" value="DIHYDROFOLATE REDUCTASE FAMILY PROTEIN (AFU_ORTHOLOGUE AFUA_8G06820)"/>
    <property type="match status" value="1"/>
</dbReference>
<dbReference type="EMBL" id="JAVREO010000010">
    <property type="protein sequence ID" value="MDT0268225.1"/>
    <property type="molecule type" value="Genomic_DNA"/>
</dbReference>
<sequence length="196" mass="21091">MPGKLVYSAITSLDGYLTDPQGAYGWSAPDEEVLAFVNTVERPVGTYLLGRRMYGESTYWETAADEPGLSPANQEFARIWLAADKIVYSRTLPAVHTARTRLEREFDPAAVRKLKAEATADLSVSGPTLAAPALAAGLVDECHLFLNPVTVGGGLPAFPRQPGLRLRLLDQHRFGSGVVHLHYAVLPPADAEPPGA</sequence>
<keyword evidence="3" id="KW-1185">Reference proteome</keyword>
<dbReference type="Pfam" id="PF01872">
    <property type="entry name" value="RibD_C"/>
    <property type="match status" value="1"/>
</dbReference>
<dbReference type="Proteomes" id="UP001183410">
    <property type="component" value="Unassembled WGS sequence"/>
</dbReference>
<dbReference type="PANTHER" id="PTHR38011:SF11">
    <property type="entry name" value="2,5-DIAMINO-6-RIBOSYLAMINO-4(3H)-PYRIMIDINONE 5'-PHOSPHATE REDUCTASE"/>
    <property type="match status" value="1"/>
</dbReference>
<gene>
    <name evidence="2" type="ORF">RM844_18230</name>
</gene>
<proteinExistence type="predicted"/>
<reference evidence="3" key="1">
    <citation type="submission" date="2023-07" db="EMBL/GenBank/DDBJ databases">
        <title>30 novel species of actinomycetes from the DSMZ collection.</title>
        <authorList>
            <person name="Nouioui I."/>
        </authorList>
    </citation>
    <scope>NUCLEOTIDE SEQUENCE [LARGE SCALE GENOMIC DNA]</scope>
    <source>
        <strain evidence="3">DSM 44915</strain>
    </source>
</reference>
<dbReference type="InterPro" id="IPR024072">
    <property type="entry name" value="DHFR-like_dom_sf"/>
</dbReference>
<protein>
    <submittedName>
        <fullName evidence="2">Dihydrofolate reductase family protein</fullName>
    </submittedName>
</protein>
<dbReference type="SUPFAM" id="SSF53597">
    <property type="entry name" value="Dihydrofolate reductase-like"/>
    <property type="match status" value="1"/>
</dbReference>
<name>A0ABU2JTB0_9ACTN</name>
<evidence type="ECO:0000259" key="1">
    <source>
        <dbReference type="Pfam" id="PF01872"/>
    </source>
</evidence>